<dbReference type="GO" id="GO:0019693">
    <property type="term" value="P:ribose phosphate metabolic process"/>
    <property type="evidence" value="ECO:0007669"/>
    <property type="project" value="TreeGrafter"/>
</dbReference>
<dbReference type="InterPro" id="IPR000086">
    <property type="entry name" value="NUDIX_hydrolase_dom"/>
</dbReference>
<dbReference type="PROSITE" id="PS51462">
    <property type="entry name" value="NUDIX"/>
    <property type="match status" value="1"/>
</dbReference>
<evidence type="ECO:0000256" key="1">
    <source>
        <dbReference type="ARBA" id="ARBA00001946"/>
    </source>
</evidence>
<dbReference type="InterPro" id="IPR015797">
    <property type="entry name" value="NUDIX_hydrolase-like_dom_sf"/>
</dbReference>
<evidence type="ECO:0000256" key="2">
    <source>
        <dbReference type="ARBA" id="ARBA00007482"/>
    </source>
</evidence>
<dbReference type="InterPro" id="IPR004385">
    <property type="entry name" value="NDP_pyrophosphatase"/>
</dbReference>
<dbReference type="RefSeq" id="WP_101249404.1">
    <property type="nucleotide sequence ID" value="NZ_PIUM01000003.1"/>
</dbReference>
<dbReference type="PANTHER" id="PTHR11839">
    <property type="entry name" value="UDP/ADP-SUGAR PYROPHOSPHATASE"/>
    <property type="match status" value="1"/>
</dbReference>
<evidence type="ECO:0000259" key="14">
    <source>
        <dbReference type="PROSITE" id="PS51462"/>
    </source>
</evidence>
<dbReference type="Proteomes" id="UP000233293">
    <property type="component" value="Unassembled WGS sequence"/>
</dbReference>
<dbReference type="SUPFAM" id="SSF55811">
    <property type="entry name" value="Nudix"/>
    <property type="match status" value="1"/>
</dbReference>
<keyword evidence="5 13" id="KW-0479">Metal-binding</keyword>
<evidence type="ECO:0000256" key="13">
    <source>
        <dbReference type="PIRSR" id="PIRSR604385-2"/>
    </source>
</evidence>
<sequence>MADKFEVIEKTTPFQGYFRVDRYTLRHQRHDGGWTAPMTREIFERGHASGVLLYDPVRDEVGLIEQFRPGAMAAGWQPWMIEIVAGIIDDGATSEEVAIREAEEEAGAIIKDLVPICKYLVTPGGSTESMALYCARIDSRSLGGFHGLEEEGEDIRVFSVAAEEAIGWVESGRVINSCAIIALQWLALNRQRLISLWTT</sequence>
<protein>
    <recommendedName>
        <fullName evidence="4">ADP-ribose pyrophosphatase</fullName>
        <ecNumber evidence="3">3.6.1.13</ecNumber>
    </recommendedName>
    <alternativeName>
        <fullName evidence="9">ADP-ribose diphosphatase</fullName>
    </alternativeName>
    <alternativeName>
        <fullName evidence="11">ADP-ribose phosphohydrolase</fullName>
    </alternativeName>
    <alternativeName>
        <fullName evidence="10">Adenosine diphosphoribose pyrophosphatase</fullName>
    </alternativeName>
</protein>
<feature type="binding site" evidence="13">
    <location>
        <position position="105"/>
    </location>
    <ligand>
        <name>Mg(2+)</name>
        <dbReference type="ChEBI" id="CHEBI:18420"/>
        <label>1</label>
    </ligand>
</feature>
<dbReference type="GO" id="GO:0047631">
    <property type="term" value="F:ADP-ribose diphosphatase activity"/>
    <property type="evidence" value="ECO:0007669"/>
    <property type="project" value="UniProtKB-EC"/>
</dbReference>
<dbReference type="NCBIfam" id="TIGR00052">
    <property type="entry name" value="nudix-type nucleoside diphosphatase, YffH/AdpP family"/>
    <property type="match status" value="1"/>
</dbReference>
<feature type="domain" description="Nudix hydrolase" evidence="14">
    <location>
        <begin position="44"/>
        <end position="182"/>
    </location>
</feature>
<dbReference type="Pfam" id="PF00293">
    <property type="entry name" value="NUDIX"/>
    <property type="match status" value="1"/>
</dbReference>
<accession>A0A2N3PZM1</accession>
<evidence type="ECO:0000256" key="12">
    <source>
        <dbReference type="ARBA" id="ARBA00049546"/>
    </source>
</evidence>
<evidence type="ECO:0000256" key="5">
    <source>
        <dbReference type="ARBA" id="ARBA00022723"/>
    </source>
</evidence>
<dbReference type="GO" id="GO:0005829">
    <property type="term" value="C:cytosol"/>
    <property type="evidence" value="ECO:0007669"/>
    <property type="project" value="TreeGrafter"/>
</dbReference>
<evidence type="ECO:0000256" key="6">
    <source>
        <dbReference type="ARBA" id="ARBA00022801"/>
    </source>
</evidence>
<dbReference type="CDD" id="cd24155">
    <property type="entry name" value="NUDIX_ADPRase"/>
    <property type="match status" value="1"/>
</dbReference>
<gene>
    <name evidence="15" type="primary">nudF</name>
    <name evidence="15" type="ORF">CWS72_04705</name>
</gene>
<evidence type="ECO:0000256" key="11">
    <source>
        <dbReference type="ARBA" id="ARBA00033056"/>
    </source>
</evidence>
<organism evidence="15 16">
    <name type="scientific">Telmatospirillum siberiense</name>
    <dbReference type="NCBI Taxonomy" id="382514"/>
    <lineage>
        <taxon>Bacteria</taxon>
        <taxon>Pseudomonadati</taxon>
        <taxon>Pseudomonadota</taxon>
        <taxon>Alphaproteobacteria</taxon>
        <taxon>Rhodospirillales</taxon>
        <taxon>Rhodospirillaceae</taxon>
        <taxon>Telmatospirillum</taxon>
    </lineage>
</organism>
<comment type="caution">
    <text evidence="15">The sequence shown here is derived from an EMBL/GenBank/DDBJ whole genome shotgun (WGS) entry which is preliminary data.</text>
</comment>
<feature type="binding site" evidence="13">
    <location>
        <position position="153"/>
    </location>
    <ligand>
        <name>Mg(2+)</name>
        <dbReference type="ChEBI" id="CHEBI:18420"/>
        <label>1</label>
    </ligand>
</feature>
<dbReference type="EMBL" id="PIUM01000003">
    <property type="protein sequence ID" value="PKU25860.1"/>
    <property type="molecule type" value="Genomic_DNA"/>
</dbReference>
<evidence type="ECO:0000313" key="16">
    <source>
        <dbReference type="Proteomes" id="UP000233293"/>
    </source>
</evidence>
<dbReference type="Gene3D" id="3.90.79.10">
    <property type="entry name" value="Nucleoside Triphosphate Pyrophosphohydrolase"/>
    <property type="match status" value="1"/>
</dbReference>
<reference evidence="16" key="1">
    <citation type="submission" date="2017-12" db="EMBL/GenBank/DDBJ databases">
        <title>Draft genome sequence of Telmatospirillum siberiense 26-4b1T, an acidotolerant peatland alphaproteobacterium potentially involved in sulfur cycling.</title>
        <authorList>
            <person name="Hausmann B."/>
            <person name="Pjevac P."/>
            <person name="Schreck K."/>
            <person name="Herbold C.W."/>
            <person name="Daims H."/>
            <person name="Wagner M."/>
            <person name="Pester M."/>
            <person name="Loy A."/>
        </authorList>
    </citation>
    <scope>NUCLEOTIDE SEQUENCE [LARGE SCALE GENOMIC DNA]</scope>
    <source>
        <strain evidence="16">26-4b1</strain>
    </source>
</reference>
<dbReference type="GO" id="GO:0019144">
    <property type="term" value="F:ADP-sugar diphosphatase activity"/>
    <property type="evidence" value="ECO:0007669"/>
    <property type="project" value="TreeGrafter"/>
</dbReference>
<evidence type="ECO:0000256" key="10">
    <source>
        <dbReference type="ARBA" id="ARBA00030308"/>
    </source>
</evidence>
<dbReference type="EC" id="3.6.1.13" evidence="3"/>
<evidence type="ECO:0000256" key="7">
    <source>
        <dbReference type="ARBA" id="ARBA00022842"/>
    </source>
</evidence>
<dbReference type="AlphaFoldDB" id="A0A2N3PZM1"/>
<dbReference type="OrthoDB" id="5292471at2"/>
<feature type="binding site" evidence="13">
    <location>
        <position position="101"/>
    </location>
    <ligand>
        <name>Mg(2+)</name>
        <dbReference type="ChEBI" id="CHEBI:18420"/>
        <label>1</label>
    </ligand>
</feature>
<name>A0A2N3PZM1_9PROT</name>
<comment type="catalytic activity">
    <reaction evidence="12">
        <text>ADP-D-ribose + H2O = D-ribose 5-phosphate + AMP + 2 H(+)</text>
        <dbReference type="Rhea" id="RHEA:10412"/>
        <dbReference type="ChEBI" id="CHEBI:15377"/>
        <dbReference type="ChEBI" id="CHEBI:15378"/>
        <dbReference type="ChEBI" id="CHEBI:57967"/>
        <dbReference type="ChEBI" id="CHEBI:78346"/>
        <dbReference type="ChEBI" id="CHEBI:456215"/>
        <dbReference type="EC" id="3.6.1.13"/>
    </reaction>
</comment>
<feature type="binding site" evidence="13">
    <location>
        <position position="85"/>
    </location>
    <ligand>
        <name>Mg(2+)</name>
        <dbReference type="ChEBI" id="CHEBI:18420"/>
        <label>1</label>
    </ligand>
</feature>
<evidence type="ECO:0000313" key="15">
    <source>
        <dbReference type="EMBL" id="PKU25860.1"/>
    </source>
</evidence>
<keyword evidence="16" id="KW-1185">Reference proteome</keyword>
<evidence type="ECO:0000256" key="8">
    <source>
        <dbReference type="ARBA" id="ARBA00025164"/>
    </source>
</evidence>
<comment type="function">
    <text evidence="8">Acts on ADP-mannose and ADP-glucose as well as ADP-ribose. Prevents glycogen biosynthesis. The reaction catalyzed by this enzyme is a limiting step of the gluconeogenic process.</text>
</comment>
<evidence type="ECO:0000256" key="4">
    <source>
        <dbReference type="ARBA" id="ARBA00013297"/>
    </source>
</evidence>
<dbReference type="GO" id="GO:0046872">
    <property type="term" value="F:metal ion binding"/>
    <property type="evidence" value="ECO:0007669"/>
    <property type="project" value="UniProtKB-KW"/>
</dbReference>
<keyword evidence="7 13" id="KW-0460">Magnesium</keyword>
<keyword evidence="6 15" id="KW-0378">Hydrolase</keyword>
<evidence type="ECO:0000256" key="9">
    <source>
        <dbReference type="ARBA" id="ARBA00030162"/>
    </source>
</evidence>
<dbReference type="GO" id="GO:0006753">
    <property type="term" value="P:nucleoside phosphate metabolic process"/>
    <property type="evidence" value="ECO:0007669"/>
    <property type="project" value="TreeGrafter"/>
</dbReference>
<dbReference type="PANTHER" id="PTHR11839:SF5">
    <property type="entry name" value="ADP-RIBOSE PYROPHOSPHATASE"/>
    <property type="match status" value="1"/>
</dbReference>
<comment type="cofactor">
    <cofactor evidence="1 13">
        <name>Mg(2+)</name>
        <dbReference type="ChEBI" id="CHEBI:18420"/>
    </cofactor>
</comment>
<comment type="similarity">
    <text evidence="2">Belongs to the Nudix hydrolase family. NudF subfamily.</text>
</comment>
<evidence type="ECO:0000256" key="3">
    <source>
        <dbReference type="ARBA" id="ARBA00012453"/>
    </source>
</evidence>
<proteinExistence type="inferred from homology"/>